<dbReference type="InterPro" id="IPR002110">
    <property type="entry name" value="Ankyrin_rpt"/>
</dbReference>
<dbReference type="PANTHER" id="PTHR12835">
    <property type="entry name" value="BIOTIN PROTEIN LIGASE"/>
    <property type="match status" value="1"/>
</dbReference>
<sequence>MATRKLNVLVYSGNGSTTESVRHCLYTLRRLLSPAYAVIPVTGDVLIKEPWFSTCALLVFPGGADLGYCRTLNGEGNRRISRYVNAGGSYLGFCAGGYYGSARCEFEVDDPKMAVVGDRELAFFPGVCRGLAFEGFKYASEAGARAADIKIEKASFDDVRDGVADSFKSYYNGGGVFVDAKKLEARGVQILASYTEDLHVNSGESQAAVVYRKVGEGHIVLTGPHPEFAPQNLSKIPSLPSYASLIDEVTATDTERVSFLALVLGKLGLNVNEQEQAVPSLSRLHLTSHKSTAVTDLVASWAEVITVVDGEEYIQGGNDVFHVEKEGSVWAVRELKRAVSAVSEKLPTLGSIPDQADEKDAEVAENTFQNKKKSKTKEEEIRECIEYTANSAFEQILSYDKVIKTIVPHTNNLPSTRETPFHHEAFYANLHHYHTKLRNPSASFGANLLYGEVVTSTNTLLDKNPSLLRTLPNGFTITATTQIAGRGRGSNVWVAPPGAMMFSTVLHHSFALSQSAPVIFVQYLAALAIVQGIQEYAPGYEKIPVKLKWPNDIYAQLPGSANNPVVKIGGILVNSSYSGSSYDVVCGIGLNLSNALPTTSLNQLAASQNPPLKPLTQEKLLASILAAFESLYTDFCTRGFSRDMEEQYYRAWLHTDQIVELESEGGVKARIKGITRDWGLLLAEELGWQDRPTGKVIMDSDRQIVRMWKPDLNRFNAMLYSQHQSPLTFAKFNDLLDPRHLLSCILNGISYPGFDDLSGVYCWLAQIPRRAVLDFFQTLSTEILDAIRQKIRVAAKNNKDADALRSILRLEYDLRVTRLRLLRILLKAGAILTIGCFLEAKYDTTMLYELFALGKKSVFDWPREGLLTTAVNMVWGDSARERTLVEWILSLLKPSINQSMWIDSQVLSISSSLVQALQVALIRQYHWVTATIYNNCSDLGYGTGFYHVESELNGAMILQNISYANAYDDLDNWLCRRRPHEDCDRFLCCFHLSGLHVRQVLLRALGYYAIYRRNFMPKYRDSYALLHAIESRSQTALVQMLLQDRRTEDARDKAQYGSAALRVAIRDHAYELVRQLAEATNIHWLRGSKRKEAALTTWIPWFLVQNGASVNQESNMGSLRAPLQRTAEIGDFQLVKYFLEQRTVVDTAPVYGGGTALQLAAISSYVGIAALLIERGANVDYPPAKGPGRTAFEAAAEWRRPDMMRFLVQHGVQLDLELVEEVEEEIETDDPGDVSLGIDVQLHTVRIICTRGLFNAWAENFGVTGATAFQAFKVRCDRAFQ</sequence>
<dbReference type="SUPFAM" id="SSF48403">
    <property type="entry name" value="Ankyrin repeat"/>
    <property type="match status" value="1"/>
</dbReference>
<dbReference type="Gene3D" id="1.25.40.20">
    <property type="entry name" value="Ankyrin repeat-containing domain"/>
    <property type="match status" value="1"/>
</dbReference>
<evidence type="ECO:0000313" key="5">
    <source>
        <dbReference type="EMBL" id="KZM18278.1"/>
    </source>
</evidence>
<evidence type="ECO:0000256" key="1">
    <source>
        <dbReference type="ARBA" id="ARBA00009934"/>
    </source>
</evidence>
<dbReference type="Pfam" id="PF09825">
    <property type="entry name" value="BPL_N"/>
    <property type="match status" value="1"/>
</dbReference>
<name>A0A162V7X9_DIDRA</name>
<dbReference type="Pfam" id="PF03099">
    <property type="entry name" value="BPL_LplA_LipB"/>
    <property type="match status" value="1"/>
</dbReference>
<dbReference type="GO" id="GO:0005737">
    <property type="term" value="C:cytoplasm"/>
    <property type="evidence" value="ECO:0007669"/>
    <property type="project" value="TreeGrafter"/>
</dbReference>
<dbReference type="InterPro" id="IPR036770">
    <property type="entry name" value="Ankyrin_rpt-contain_sf"/>
</dbReference>
<dbReference type="InterPro" id="IPR045864">
    <property type="entry name" value="aa-tRNA-synth_II/BPL/LPL"/>
</dbReference>
<comment type="similarity">
    <text evidence="1">Belongs to the biotin--protein ligase family.</text>
</comment>
<dbReference type="NCBIfam" id="TIGR00121">
    <property type="entry name" value="birA_ligase"/>
    <property type="match status" value="1"/>
</dbReference>
<organism evidence="5 6">
    <name type="scientific">Didymella rabiei</name>
    <name type="common">Chickpea ascochyta blight fungus</name>
    <name type="synonym">Mycosphaerella rabiei</name>
    <dbReference type="NCBI Taxonomy" id="5454"/>
    <lineage>
        <taxon>Eukaryota</taxon>
        <taxon>Fungi</taxon>
        <taxon>Dikarya</taxon>
        <taxon>Ascomycota</taxon>
        <taxon>Pezizomycotina</taxon>
        <taxon>Dothideomycetes</taxon>
        <taxon>Pleosporomycetidae</taxon>
        <taxon>Pleosporales</taxon>
        <taxon>Pleosporineae</taxon>
        <taxon>Didymellaceae</taxon>
        <taxon>Ascochyta</taxon>
    </lineage>
</organism>
<reference evidence="5 6" key="1">
    <citation type="journal article" date="2016" name="Sci. Rep.">
        <title>Draft genome sequencing and secretome analysis of fungal phytopathogen Ascochyta rabiei provides insight into the necrotrophic effector repertoire.</title>
        <authorList>
            <person name="Verma S."/>
            <person name="Gazara R.K."/>
            <person name="Nizam S."/>
            <person name="Parween S."/>
            <person name="Chattopadhyay D."/>
            <person name="Verma P.K."/>
        </authorList>
    </citation>
    <scope>NUCLEOTIDE SEQUENCE [LARGE SCALE GENOMIC DNA]</scope>
    <source>
        <strain evidence="5 6">ArDII</strain>
    </source>
</reference>
<dbReference type="SMART" id="SM00248">
    <property type="entry name" value="ANK"/>
    <property type="match status" value="4"/>
</dbReference>
<evidence type="ECO:0000313" key="6">
    <source>
        <dbReference type="Proteomes" id="UP000076837"/>
    </source>
</evidence>
<dbReference type="SUPFAM" id="SSF55681">
    <property type="entry name" value="Class II aaRS and biotin synthetases"/>
    <property type="match status" value="1"/>
</dbReference>
<dbReference type="InterPro" id="IPR004408">
    <property type="entry name" value="Biotin_CoA_COase_ligase"/>
</dbReference>
<dbReference type="InterPro" id="IPR019197">
    <property type="entry name" value="Biotin-prot_ligase_N"/>
</dbReference>
<dbReference type="CDD" id="cd16442">
    <property type="entry name" value="BPL"/>
    <property type="match status" value="1"/>
</dbReference>
<keyword evidence="6" id="KW-1185">Reference proteome</keyword>
<dbReference type="PROSITE" id="PS50297">
    <property type="entry name" value="ANK_REP_REGION"/>
    <property type="match status" value="1"/>
</dbReference>
<dbReference type="Gene3D" id="3.30.930.10">
    <property type="entry name" value="Bira Bifunctional Protein, Domain 2"/>
    <property type="match status" value="1"/>
</dbReference>
<dbReference type="PROSITE" id="PS50088">
    <property type="entry name" value="ANK_REPEAT"/>
    <property type="match status" value="1"/>
</dbReference>
<feature type="domain" description="BPL/LPL catalytic" evidence="4">
    <location>
        <begin position="433"/>
        <end position="636"/>
    </location>
</feature>
<dbReference type="CDD" id="cd03144">
    <property type="entry name" value="GATase1_ScBLP_like"/>
    <property type="match status" value="1"/>
</dbReference>
<dbReference type="SUPFAM" id="SSF52317">
    <property type="entry name" value="Class I glutamine amidotransferase-like"/>
    <property type="match status" value="1"/>
</dbReference>
<dbReference type="Pfam" id="PF12796">
    <property type="entry name" value="Ank_2"/>
    <property type="match status" value="1"/>
</dbReference>
<evidence type="ECO:0000256" key="3">
    <source>
        <dbReference type="PROSITE-ProRule" id="PRU00023"/>
    </source>
</evidence>
<comment type="caution">
    <text evidence="5">The sequence shown here is derived from an EMBL/GenBank/DDBJ whole genome shotgun (WGS) entry which is preliminary data.</text>
</comment>
<protein>
    <submittedName>
        <fullName evidence="5">Biotin-[acetyl-CoA-carboxylase] ligase</fullName>
    </submittedName>
</protein>
<evidence type="ECO:0000259" key="4">
    <source>
        <dbReference type="PROSITE" id="PS51733"/>
    </source>
</evidence>
<dbReference type="Proteomes" id="UP000076837">
    <property type="component" value="Unassembled WGS sequence"/>
</dbReference>
<dbReference type="InterPro" id="IPR004143">
    <property type="entry name" value="BPL_LPL_catalytic"/>
</dbReference>
<proteinExistence type="inferred from homology"/>
<dbReference type="GO" id="GO:0004077">
    <property type="term" value="F:biotin--[biotin carboxyl-carrier protein] ligase activity"/>
    <property type="evidence" value="ECO:0007669"/>
    <property type="project" value="InterPro"/>
</dbReference>
<accession>A0A162V7X9</accession>
<dbReference type="STRING" id="5454.A0A162V7X9"/>
<feature type="repeat" description="ANK" evidence="3">
    <location>
        <begin position="1152"/>
        <end position="1184"/>
    </location>
</feature>
<keyword evidence="2 5" id="KW-0436">Ligase</keyword>
<evidence type="ECO:0000256" key="2">
    <source>
        <dbReference type="ARBA" id="ARBA00022598"/>
    </source>
</evidence>
<dbReference type="PANTHER" id="PTHR12835:SF5">
    <property type="entry name" value="BIOTIN--PROTEIN LIGASE"/>
    <property type="match status" value="1"/>
</dbReference>
<gene>
    <name evidence="5" type="ORF">ST47_g10556</name>
</gene>
<dbReference type="PROSITE" id="PS51733">
    <property type="entry name" value="BPL_LPL_CATALYTIC"/>
    <property type="match status" value="1"/>
</dbReference>
<keyword evidence="3" id="KW-0040">ANK repeat</keyword>
<dbReference type="InterPro" id="IPR029062">
    <property type="entry name" value="Class_I_gatase-like"/>
</dbReference>
<dbReference type="EMBL" id="JYNV01000335">
    <property type="protein sequence ID" value="KZM18278.1"/>
    <property type="molecule type" value="Genomic_DNA"/>
</dbReference>